<dbReference type="GO" id="GO:0008616">
    <property type="term" value="P:tRNA queuosine(34) biosynthetic process"/>
    <property type="evidence" value="ECO:0007669"/>
    <property type="project" value="TreeGrafter"/>
</dbReference>
<protein>
    <recommendedName>
        <fullName evidence="4">tRNA-guanine(15) transglycosylase-like domain-containing protein</fullName>
    </recommendedName>
</protein>
<organism evidence="5 6">
    <name type="scientific">Candidatus Woesebacteria bacterium RIFCSPHIGHO2_01_FULL_37_10</name>
    <dbReference type="NCBI Taxonomy" id="1802489"/>
    <lineage>
        <taxon>Bacteria</taxon>
        <taxon>Candidatus Woeseibacteriota</taxon>
    </lineage>
</organism>
<evidence type="ECO:0000256" key="2">
    <source>
        <dbReference type="ARBA" id="ARBA00022679"/>
    </source>
</evidence>
<dbReference type="AlphaFoldDB" id="A0A1F7XXD0"/>
<dbReference type="InterPro" id="IPR036511">
    <property type="entry name" value="TGT-like_sf"/>
</dbReference>
<dbReference type="InterPro" id="IPR002616">
    <property type="entry name" value="tRNA_ribo_trans-like"/>
</dbReference>
<gene>
    <name evidence="5" type="ORF">A2685_02665</name>
</gene>
<dbReference type="Gene3D" id="3.20.20.105">
    <property type="entry name" value="Queuine tRNA-ribosyltransferase-like"/>
    <property type="match status" value="1"/>
</dbReference>
<sequence>MNFAFRILKRDGITRARLGIIKTPHGKIDTPAFSPVGTKAAVKGLTSLDLESAGTQIVLGNTYHLFLQPGVEVIDKFGGFAKFMVWKGPTITDSGGYQVSFLWDRAHKTRINSKRKIHITDMGMYFRSHIDGTKQVLTPEKSMFVQNKLGADIIMAFDQPLSDRLTRERLKDAFYRTMKWEEESFKYWQKNENERKSGSYQALFGIIQGETDKALRRESLKFILSTGFPGLAIGGASIGASPEASAKSLDTIIDILPDNKPLHALGLGGGPEGVFVAVERGVDIFDNSSVTRMARTGLLLIYPEDGGNTGNKFRFNIERSVFKDDKTPISKICNCMTCCTYSKAYVHHLLVGNDPLGVRLTTIHNICFYNDLMTEIRKSISNGDFQVLKKEWIT</sequence>
<proteinExistence type="predicted"/>
<dbReference type="Pfam" id="PF01702">
    <property type="entry name" value="TGT"/>
    <property type="match status" value="1"/>
</dbReference>
<keyword evidence="1" id="KW-0328">Glycosyltransferase</keyword>
<dbReference type="EMBL" id="MGGB01000001">
    <property type="protein sequence ID" value="OGM19727.1"/>
    <property type="molecule type" value="Genomic_DNA"/>
</dbReference>
<dbReference type="NCBIfam" id="TIGR00449">
    <property type="entry name" value="tgt_general"/>
    <property type="match status" value="1"/>
</dbReference>
<dbReference type="GO" id="GO:0008479">
    <property type="term" value="F:tRNA-guanosine(34) queuine transglycosylase activity"/>
    <property type="evidence" value="ECO:0007669"/>
    <property type="project" value="InterPro"/>
</dbReference>
<feature type="domain" description="tRNA-guanine(15) transglycosylase-like" evidence="4">
    <location>
        <begin position="15"/>
        <end position="393"/>
    </location>
</feature>
<dbReference type="PANTHER" id="PTHR46499:SF1">
    <property type="entry name" value="QUEUINE TRNA-RIBOSYLTRANSFERASE"/>
    <property type="match status" value="1"/>
</dbReference>
<name>A0A1F7XXD0_9BACT</name>
<dbReference type="Proteomes" id="UP000178446">
    <property type="component" value="Unassembled WGS sequence"/>
</dbReference>
<dbReference type="SUPFAM" id="SSF51713">
    <property type="entry name" value="tRNA-guanine transglycosylase"/>
    <property type="match status" value="1"/>
</dbReference>
<evidence type="ECO:0000256" key="3">
    <source>
        <dbReference type="ARBA" id="ARBA00022694"/>
    </source>
</evidence>
<keyword evidence="2" id="KW-0808">Transferase</keyword>
<dbReference type="GO" id="GO:0005829">
    <property type="term" value="C:cytosol"/>
    <property type="evidence" value="ECO:0007669"/>
    <property type="project" value="TreeGrafter"/>
</dbReference>
<comment type="caution">
    <text evidence="5">The sequence shown here is derived from an EMBL/GenBank/DDBJ whole genome shotgun (WGS) entry which is preliminary data.</text>
</comment>
<reference evidence="5 6" key="1">
    <citation type="journal article" date="2016" name="Nat. Commun.">
        <title>Thousands of microbial genomes shed light on interconnected biogeochemical processes in an aquifer system.</title>
        <authorList>
            <person name="Anantharaman K."/>
            <person name="Brown C.T."/>
            <person name="Hug L.A."/>
            <person name="Sharon I."/>
            <person name="Castelle C.J."/>
            <person name="Probst A.J."/>
            <person name="Thomas B.C."/>
            <person name="Singh A."/>
            <person name="Wilkins M.J."/>
            <person name="Karaoz U."/>
            <person name="Brodie E.L."/>
            <person name="Williams K.H."/>
            <person name="Hubbard S.S."/>
            <person name="Banfield J.F."/>
        </authorList>
    </citation>
    <scope>NUCLEOTIDE SEQUENCE [LARGE SCALE GENOMIC DNA]</scope>
</reference>
<evidence type="ECO:0000259" key="4">
    <source>
        <dbReference type="Pfam" id="PF01702"/>
    </source>
</evidence>
<evidence type="ECO:0000313" key="6">
    <source>
        <dbReference type="Proteomes" id="UP000178446"/>
    </source>
</evidence>
<evidence type="ECO:0000256" key="1">
    <source>
        <dbReference type="ARBA" id="ARBA00022676"/>
    </source>
</evidence>
<dbReference type="InterPro" id="IPR050076">
    <property type="entry name" value="ArchSynthase1/Queuine_TRR"/>
</dbReference>
<keyword evidence="3" id="KW-0819">tRNA processing</keyword>
<dbReference type="InterPro" id="IPR004803">
    <property type="entry name" value="TGT"/>
</dbReference>
<accession>A0A1F7XXD0</accession>
<evidence type="ECO:0000313" key="5">
    <source>
        <dbReference type="EMBL" id="OGM19727.1"/>
    </source>
</evidence>
<dbReference type="NCBIfam" id="TIGR00430">
    <property type="entry name" value="Q_tRNA_tgt"/>
    <property type="match status" value="1"/>
</dbReference>
<dbReference type="PANTHER" id="PTHR46499">
    <property type="entry name" value="QUEUINE TRNA-RIBOSYLTRANSFERASE"/>
    <property type="match status" value="1"/>
</dbReference>